<dbReference type="Gene3D" id="2.60.40.790">
    <property type="match status" value="1"/>
</dbReference>
<dbReference type="InterPro" id="IPR008978">
    <property type="entry name" value="HSP20-like_chaperone"/>
</dbReference>
<accession>A0A3N2AQT5</accession>
<dbReference type="EMBL" id="RKHJ01000001">
    <property type="protein sequence ID" value="ROR65413.1"/>
    <property type="molecule type" value="Genomic_DNA"/>
</dbReference>
<feature type="compositionally biased region" description="Basic and acidic residues" evidence="3">
    <location>
        <begin position="130"/>
        <end position="139"/>
    </location>
</feature>
<sequence>MALTFDPFREMDRMAARLLTSGGTERSSSWMPMDLYRAGDHYIVNVDLPGVDPGSIDLDVDANTLTIQAERTIGAADGAQWLAQERPAGRYMRQLGLGNDVDLERIEATYEHGVLMLTIPVAERAKPRKISVEQRDRRSQLSAGGSDETADASPPSESASTGA</sequence>
<name>A0A3N2AQT5_9MICO</name>
<comment type="caution">
    <text evidence="5">The sequence shown here is derived from an EMBL/GenBank/DDBJ whole genome shotgun (WGS) entry which is preliminary data.</text>
</comment>
<dbReference type="AlphaFoldDB" id="A0A3N2AQT5"/>
<comment type="similarity">
    <text evidence="1 2">Belongs to the small heat shock protein (HSP20) family.</text>
</comment>
<evidence type="ECO:0000313" key="6">
    <source>
        <dbReference type="Proteomes" id="UP000275456"/>
    </source>
</evidence>
<dbReference type="InterPro" id="IPR031107">
    <property type="entry name" value="Small_HSP"/>
</dbReference>
<dbReference type="PANTHER" id="PTHR11527">
    <property type="entry name" value="HEAT-SHOCK PROTEIN 20 FAMILY MEMBER"/>
    <property type="match status" value="1"/>
</dbReference>
<evidence type="ECO:0000256" key="3">
    <source>
        <dbReference type="SAM" id="MobiDB-lite"/>
    </source>
</evidence>
<reference evidence="5 6" key="1">
    <citation type="submission" date="2018-11" db="EMBL/GenBank/DDBJ databases">
        <title>Sequencing the genomes of 1000 actinobacteria strains.</title>
        <authorList>
            <person name="Klenk H.-P."/>
        </authorList>
    </citation>
    <scope>NUCLEOTIDE SEQUENCE [LARGE SCALE GENOMIC DNA]</scope>
    <source>
        <strain evidence="5 6">DSM 9580</strain>
    </source>
</reference>
<dbReference type="InterPro" id="IPR002068">
    <property type="entry name" value="A-crystallin/Hsp20_dom"/>
</dbReference>
<keyword evidence="6" id="KW-1185">Reference proteome</keyword>
<gene>
    <name evidence="5" type="ORF">EDD26_0779</name>
</gene>
<dbReference type="RefSeq" id="WP_123696506.1">
    <property type="nucleotide sequence ID" value="NZ_RKHJ01000001.1"/>
</dbReference>
<dbReference type="Proteomes" id="UP000275456">
    <property type="component" value="Unassembled WGS sequence"/>
</dbReference>
<evidence type="ECO:0000259" key="4">
    <source>
        <dbReference type="PROSITE" id="PS01031"/>
    </source>
</evidence>
<dbReference type="Pfam" id="PF00011">
    <property type="entry name" value="HSP20"/>
    <property type="match status" value="1"/>
</dbReference>
<proteinExistence type="inferred from homology"/>
<feature type="region of interest" description="Disordered" evidence="3">
    <location>
        <begin position="126"/>
        <end position="163"/>
    </location>
</feature>
<evidence type="ECO:0000313" key="5">
    <source>
        <dbReference type="EMBL" id="ROR65413.1"/>
    </source>
</evidence>
<dbReference type="CDD" id="cd06464">
    <property type="entry name" value="ACD_sHsps-like"/>
    <property type="match status" value="1"/>
</dbReference>
<dbReference type="OrthoDB" id="5242916at2"/>
<dbReference type="SUPFAM" id="SSF49764">
    <property type="entry name" value="HSP20-like chaperones"/>
    <property type="match status" value="1"/>
</dbReference>
<protein>
    <submittedName>
        <fullName evidence="5">HSP20 family protein</fullName>
    </submittedName>
</protein>
<evidence type="ECO:0000256" key="1">
    <source>
        <dbReference type="PROSITE-ProRule" id="PRU00285"/>
    </source>
</evidence>
<organism evidence="5 6">
    <name type="scientific">Agrococcus jenensis</name>
    <dbReference type="NCBI Taxonomy" id="46353"/>
    <lineage>
        <taxon>Bacteria</taxon>
        <taxon>Bacillati</taxon>
        <taxon>Actinomycetota</taxon>
        <taxon>Actinomycetes</taxon>
        <taxon>Micrococcales</taxon>
        <taxon>Microbacteriaceae</taxon>
        <taxon>Agrococcus</taxon>
    </lineage>
</organism>
<evidence type="ECO:0000256" key="2">
    <source>
        <dbReference type="RuleBase" id="RU003616"/>
    </source>
</evidence>
<dbReference type="PROSITE" id="PS01031">
    <property type="entry name" value="SHSP"/>
    <property type="match status" value="1"/>
</dbReference>
<feature type="domain" description="SHSP" evidence="4">
    <location>
        <begin position="24"/>
        <end position="135"/>
    </location>
</feature>